<accession>A0A023BUV8</accession>
<feature type="domain" description="LysM" evidence="3">
    <location>
        <begin position="1943"/>
        <end position="1990"/>
    </location>
</feature>
<dbReference type="Gene3D" id="2.60.40.1220">
    <property type="match status" value="1"/>
</dbReference>
<dbReference type="OrthoDB" id="8248741at2"/>
<evidence type="ECO:0000313" key="5">
    <source>
        <dbReference type="Proteomes" id="UP000023541"/>
    </source>
</evidence>
<evidence type="ECO:0000256" key="2">
    <source>
        <dbReference type="SAM" id="MobiDB-lite"/>
    </source>
</evidence>
<keyword evidence="5" id="KW-1185">Reference proteome</keyword>
<dbReference type="Pfam" id="PF01476">
    <property type="entry name" value="LysM"/>
    <property type="match status" value="2"/>
</dbReference>
<proteinExistence type="predicted"/>
<dbReference type="Proteomes" id="UP000023541">
    <property type="component" value="Unassembled WGS sequence"/>
</dbReference>
<evidence type="ECO:0000259" key="3">
    <source>
        <dbReference type="PROSITE" id="PS51782"/>
    </source>
</evidence>
<dbReference type="InterPro" id="IPR018392">
    <property type="entry name" value="LysM"/>
</dbReference>
<dbReference type="InterPro" id="IPR014755">
    <property type="entry name" value="Cu-Rt/internalin_Ig-like"/>
</dbReference>
<evidence type="ECO:0000313" key="4">
    <source>
        <dbReference type="EMBL" id="EZH73553.1"/>
    </source>
</evidence>
<sequence length="3995" mass="438038">MGDFNDLLTKLMQGQDTSESTTDASIKDMLALIKSKDELRFYVDGTPNFGHQATTVNIMKRIVDATDYSKNILMIYSGADTPKKLAILLTGLIPDDISTTSITYGKATITFLEYKDKKPNLEQIDFGFTGGADNSEVNYADLFNVTYFLRLQPYLWEKAPNQIERKDKDPYDLTKESASFAELAFKFPADSFTTVPETLWTWYAKDQTYNTDLKIRSINAESIYNAHTTKKELRLWPIYGLHQFSSPAEMTLNLILSAFTAQMSNNTPIALFILSDIAKIQEKYQEMPFDYASAFAVDLKNRDSSLPALKAKIQEVYIDNDMFGAYAQLSLDNFILKLGQQVKPLMDGGYTLSLVEGYKNGSYVKIDDLTSTLTGAGNKEIVAITLGPVPQEVYNYYYANSGLPGVFEGQGSSSLPISVGQPFLQIPKTGEEDRANYPSTLSAVNYSPVAEAAKTAALNFRNQTFDTYLKKTNPGKPEAYYDALAVSGAFMVNSYTTSNDVHTYFTNLGVYYQKDIHDKLMLGLVGVKLVLPIVTLLASSKARTKTSTDTDLMVLEEEALTLEGVYNKLINNYSNGGVNILNALPNTYLSSFFKLVTGNLFFITVAKEDITEEKDGDTVTKVTLSKGTTTAFGPDFNITLNFTSPEESVVTEIETEINQRWNIDGIPWIGFEKPGFSLKINEAGSAVEGGLKGNIIGSGKDANNDPIVLETMIKYPEEENTWLITGGFSSPLSVSSFFQMAGGINLVQVLQPPLNGMAGFGLKDIQLHYNNQTHAFDYMSYAMSTDTPWELSANPPFQINPSVDVQVYNVQDVANRKIEFTVTGDFTIGKGTVSILGTYPHFKVHGGLSDGVIQLSDLLELFGTGPLDLETAVTLLDFDLKPNEKYYQLNTILEADKPLVIGPLFTINKLTTNIIHNTGNNEVSIGGEFVVLPESMKIGLSLQSTYATGSGWTFTGTQTSGALEIGQLLTFYIAPTWKPEDGFDYAIDGLGFKIQTKTKYWEFSGKTAKPWEIDFLDLSVEGNAMVAYGKKDEETEVGYYGNINANVTWLGINFQAFYDFDPSVKSFGIIWEFLKGEVKDIGTNGKHHYVAELSFTESTTIGSMVEKMVSWATGTQFGLAAPWNLLDKVPLNNLSLKYDFTSKQVSFSLGIGRIPLGFATIESIGVTYKSNQTDPKDNGVMVTLDGSFLWQDDTKEPLTWDASKPETTPSPSGQGNKYLDLKLLALGQHVAIPGFQNVEKVQDAIKIMADLPPTEPGEIPGITLDPNSNWLVGMDFGVLKLEEDKKSTSAVALANGSDASSSGYFITMQIVFNDPNLYALRLALEGEPARIFKGLDFQILYKKISDTIGLYKAEIALPTVMRKIQLGQVNLTLPIFGIELFTNGDFQVDIGFPWKEDFSRSFTFQTLIWTPIGIPIPVMGSAGVYFGKLSSATTNKVPDTTLGTFNPVLVFGFGMQFGFGYDFDAGILKAGFSLTAVAILEGVLAKYNPYQLTTTSSSNDAQVAEAYYFWFRGTVGVIGKLYGTVDFAIIKADLNIDIRLLAQLTFSPYEPIVIQLSASVSVSLSVSINLGLFKIKMHFSFSASISQSITIKAIASNPPWEDASSGMALKAYAQNELQNAKQLRIALHNPLTVTLTQVTPNWSNLEKAATIAPLTGYLGLGLTMAGDKATQLSEQQACYIAMLFLESMTPPQEDRVDGYQKAFKDTADSSFELLSKEIFRWTVAALQNGPITSEQVDNTPVTSSQLTQLLAYFSDPSNPSPIPTEAIDSFMTDQFDLHIQEQPQQETDVNATFFPMALSLQLSTPDYGTDYKGVAYDFESYNTISSTYISDLRKYFDQLAIQMQEKDPVTFAAFAEGEDISVGNFVFSDYFLLIAKQMVQSAQDSLKDFKYYTNSGDSPDSIVKWINDHGDLSGDMAYTIAELFNDNSGITLTSGKTMYISKSTYTVQQGDTFDSIANQAIYGKSFDGNSLATLNKETQNILQEGIAISFTYNNYTYDYTTLPSQSLKQVVDAINATVPEGNKIDVDILITDGNVATIANLLLPVATLSIPLVTYTTVEGDTLRSVASKFNVTPEDLANSGDKEHNNDKIADLFDSATLDMANLEQFKVGELLKEIQATQGIQHLSGMTSRYYLAGLKLPVDGVTPNYKGMWVEDNNGVLSYGDLESAGLYALDGQQFPIPTLTEGNDFEITFSKPDPDGLKWLSFNGDDPSKMVITITPDSDDAIRINKVAEYATKNKLNTGLSFLGVNDLFTNSEASYPYTSEIVWNAASSINLPYGGTPPGVPALSLWPLPDTLLQLPDLSTRAVNPRMEFLIGQYDDVSKKMINHDVAYYGLGSLVEVTIKRVPIVSDSPSTLTTYEVVGANSNNANILEKIVSEIGDNNSLIASLIPAYAVDSNGSTPNGIQTDAQNALTMGLAQVNLSTETRPDMAFSALLKTASIPEDEKMRLLNTETDFLRLLWQASITRNGGYYLYYYNTDSKQGLPDRIFDDNGEATLSFIVMYSKPSEESLQNTITSYMNVFANGEAINKNNSVLFAQSNPNIIKLASANTQTLSELAYAYYGNIADVATDNQNLTLGSGIKLNINEGIYEVGVGGNTLQEIATRFETTVAAIQEINKQKSGSELPDQLNLFDSIFLPQLTITVGTSPGGTTFASLSDFYGENISSIANYNQDVIGIFADNQDITSTGGPKIRTANVAAGTTSIDAIRPIPAPVPDNPKTADFGELFLQNVYSSLTYQVVANDYFNSSNIGLPSGPTTDAEDPDSTDKRQVPKTLTADDNWNYQVSIPYTRFSKEVVASEHDLPDGNDSPYLGLGDILQVNFAWQDIYGNSIISELSDPSATSNEPLNEPPVLTGYTDAILGLNQWPSVSSSWMVTGEEGQAKLDTGLNFDPSYYQGLISTTAKNSTTILGQYTVTVDETSAVDKANYTIDQNVNIESIVLNADKKSVTITVDNIPENVEITVTISNVKADLTNPDDTNVLIFNGWSKFSADNDKDLATSTVIEQATRDLQTYTQIWYQLTDPNGIAFQIDTTLTSNAFVLSKDDVNSLVQEWITSIYLFLANRSIGEITTATPDSDHMISFDIDTTQVNTEQIFRLELSFTIERTGGSISGDFETTGGIKSASTIVPPLSKAEAAKTTGLEDFAAGFETALSKNDVYQLKVTSGVDRDENLSNAGGTEIWATRLGLDSATSIGYEINDTSNPVIFAPKPISNKLETKDHIPIYYFNPKTGIDFSTPSTYTDFKNIDMDVWGKQIFSSIDNVLTPEFTAAIQLVDDFGSTTFLTDMLANKKRLAEILKLSMVPVFAGQTADTSDIQETFLQQLLVKLSNAYTTRAGIQFAATVQADTVTEGADTPQLYGNINQNFVFMGVELDQDDATIVYLFFSNFMSKEEAETISNYTVSDDINVVNASLLSENNRIVRLKLSGDAVIDKTVVTIVDTLFDEVGNVITPPLSHTVQKNVDGGNFSSSFSLSSPKLALSESKDAKLPFLLSSPDIIRGTENEVLSYVDLDISYTGFAIEHQISSVPGIEDYKASSWLSFISKGKSKNKSQINPLETSLGAFKVPLILRSFPTAPAMVKQEASYPYMTSTNNAIDDILNWNYQITYSQSFHYPQDQVNFEILFNVQENMTKALGSFEDAFAQMAEFISVFPNINQVFNDTLIKIDATTTDASQFESAAVALSSYNQMVSRMADAAETSNGFALNAFNELLKQGYTADPYSFYIKESSTTIETTTGVLVVNIFGAVPEGIGIPIVNIPDYNAISIDPEDGASYSYYYTSKDTGKILEASIGQSIADRVVLIPTMNILNRQDADTTANLKRNVELVPGKPSADDFVYTTGNIGFSNAFHPTIDSSEPLNIATINNPSSPNVGTLEQQLTILFDTLLAENSQDTVSILMNANYSYQANSKLSDIFLPVVMQPLQSIQVLGDGSDKALKQMISDWANSIKEWFSTNQVDDTEASLWFDLTIFSNLTAQPKPLIRLRTLTLSLDYITDM</sequence>
<dbReference type="eggNOG" id="COG1388">
    <property type="taxonomic scope" value="Bacteria"/>
</dbReference>
<keyword evidence="1" id="KW-0732">Signal</keyword>
<dbReference type="RefSeq" id="WP_034242279.1">
    <property type="nucleotide sequence ID" value="NZ_AQRA01000005.1"/>
</dbReference>
<organism evidence="4 5">
    <name type="scientific">Aquimarina atlantica</name>
    <dbReference type="NCBI Taxonomy" id="1317122"/>
    <lineage>
        <taxon>Bacteria</taxon>
        <taxon>Pseudomonadati</taxon>
        <taxon>Bacteroidota</taxon>
        <taxon>Flavobacteriia</taxon>
        <taxon>Flavobacteriales</taxon>
        <taxon>Flavobacteriaceae</taxon>
        <taxon>Aquimarina</taxon>
    </lineage>
</organism>
<dbReference type="EMBL" id="AQRA01000005">
    <property type="protein sequence ID" value="EZH73553.1"/>
    <property type="molecule type" value="Genomic_DNA"/>
</dbReference>
<dbReference type="CDD" id="cd00118">
    <property type="entry name" value="LysM"/>
    <property type="match status" value="1"/>
</dbReference>
<evidence type="ECO:0000256" key="1">
    <source>
        <dbReference type="ARBA" id="ARBA00022729"/>
    </source>
</evidence>
<reference evidence="4 5" key="1">
    <citation type="submission" date="2014-04" db="EMBL/GenBank/DDBJ databases">
        <title>Aquimarina sp. 22II-S11-z7 Genome Sequencing.</title>
        <authorList>
            <person name="Lai Q."/>
        </authorList>
    </citation>
    <scope>NUCLEOTIDE SEQUENCE [LARGE SCALE GENOMIC DNA]</scope>
    <source>
        <strain evidence="4 5">22II-S11-z7</strain>
    </source>
</reference>
<name>A0A023BUV8_9FLAO</name>
<dbReference type="PROSITE" id="PS51782">
    <property type="entry name" value="LYSM"/>
    <property type="match status" value="1"/>
</dbReference>
<feature type="region of interest" description="Disordered" evidence="2">
    <location>
        <begin position="2751"/>
        <end position="2774"/>
    </location>
</feature>
<dbReference type="STRING" id="1317122.ATO12_16580"/>
<dbReference type="SMART" id="SM00257">
    <property type="entry name" value="LysM"/>
    <property type="match status" value="3"/>
</dbReference>
<gene>
    <name evidence="4" type="ORF">ATO12_16580</name>
</gene>
<comment type="caution">
    <text evidence="4">The sequence shown here is derived from an EMBL/GenBank/DDBJ whole genome shotgun (WGS) entry which is preliminary data.</text>
</comment>
<protein>
    <recommendedName>
        <fullName evidence="3">LysM domain-containing protein</fullName>
    </recommendedName>
</protein>